<comment type="similarity">
    <text evidence="1">Belongs to the glycosyl hydrolase 29 family.</text>
</comment>
<evidence type="ECO:0000256" key="4">
    <source>
        <dbReference type="ARBA" id="ARBA00022801"/>
    </source>
</evidence>
<keyword evidence="4" id="KW-0378">Hydrolase</keyword>
<dbReference type="Gene3D" id="3.20.20.80">
    <property type="entry name" value="Glycosidases"/>
    <property type="match status" value="1"/>
</dbReference>
<evidence type="ECO:0000313" key="7">
    <source>
        <dbReference type="EMBL" id="AIA94452.1"/>
    </source>
</evidence>
<dbReference type="Pfam" id="PF01120">
    <property type="entry name" value="Alpha_L_fucos"/>
    <property type="match status" value="1"/>
</dbReference>
<accession>A0A060CHT8</accession>
<dbReference type="PANTHER" id="PTHR10030:SF37">
    <property type="entry name" value="ALPHA-L-FUCOSIDASE-RELATED"/>
    <property type="match status" value="1"/>
</dbReference>
<dbReference type="PANTHER" id="PTHR10030">
    <property type="entry name" value="ALPHA-L-FUCOSIDASE"/>
    <property type="match status" value="1"/>
</dbReference>
<dbReference type="InterPro" id="IPR000933">
    <property type="entry name" value="Glyco_hydro_29"/>
</dbReference>
<keyword evidence="5" id="KW-0326">Glycosidase</keyword>
<dbReference type="GO" id="GO:0006004">
    <property type="term" value="P:fucose metabolic process"/>
    <property type="evidence" value="ECO:0007669"/>
    <property type="project" value="TreeGrafter"/>
</dbReference>
<evidence type="ECO:0000256" key="3">
    <source>
        <dbReference type="ARBA" id="ARBA00022729"/>
    </source>
</evidence>
<dbReference type="InterPro" id="IPR057739">
    <property type="entry name" value="Glyco_hydro_29_N"/>
</dbReference>
<evidence type="ECO:0000259" key="6">
    <source>
        <dbReference type="Pfam" id="PF01120"/>
    </source>
</evidence>
<dbReference type="EMBL" id="KF127100">
    <property type="protein sequence ID" value="AIA94452.1"/>
    <property type="molecule type" value="Genomic_DNA"/>
</dbReference>
<keyword evidence="3" id="KW-0732">Signal</keyword>
<evidence type="ECO:0000256" key="5">
    <source>
        <dbReference type="ARBA" id="ARBA00023295"/>
    </source>
</evidence>
<sequence length="119" mass="14083">MIKLSDIDDVIAAGPYEATWDSLTRAGVPDWFQDAKFGIFTHWGLYTVPEFRNEWYSRNMYIQGYPEYEHHRDVYGPQNRFGYKDFIPMFTAKRFDPDEWLDLFAESGARYLLPGQRAP</sequence>
<dbReference type="SMART" id="SM00812">
    <property type="entry name" value="Alpha_L_fucos"/>
    <property type="match status" value="1"/>
</dbReference>
<feature type="domain" description="Glycoside hydrolase family 29 N-terminal" evidence="6">
    <location>
        <begin position="10"/>
        <end position="113"/>
    </location>
</feature>
<organism evidence="7">
    <name type="scientific">uncultured Bifidobacterium sp</name>
    <dbReference type="NCBI Taxonomy" id="165187"/>
    <lineage>
        <taxon>Bacteria</taxon>
        <taxon>Bacillati</taxon>
        <taxon>Actinomycetota</taxon>
        <taxon>Actinomycetes</taxon>
        <taxon>Bifidobacteriales</taxon>
        <taxon>Bifidobacteriaceae</taxon>
        <taxon>Bifidobacterium</taxon>
        <taxon>environmental samples</taxon>
    </lineage>
</organism>
<dbReference type="GO" id="GO:0004560">
    <property type="term" value="F:alpha-L-fucosidase activity"/>
    <property type="evidence" value="ECO:0007669"/>
    <property type="project" value="InterPro"/>
</dbReference>
<dbReference type="SUPFAM" id="SSF51445">
    <property type="entry name" value="(Trans)glycosidases"/>
    <property type="match status" value="1"/>
</dbReference>
<dbReference type="GO" id="GO:0005764">
    <property type="term" value="C:lysosome"/>
    <property type="evidence" value="ECO:0007669"/>
    <property type="project" value="TreeGrafter"/>
</dbReference>
<dbReference type="InterPro" id="IPR017853">
    <property type="entry name" value="GH"/>
</dbReference>
<dbReference type="AlphaFoldDB" id="A0A060CHT8"/>
<evidence type="ECO:0000256" key="2">
    <source>
        <dbReference type="ARBA" id="ARBA00012662"/>
    </source>
</evidence>
<evidence type="ECO:0000256" key="1">
    <source>
        <dbReference type="ARBA" id="ARBA00007951"/>
    </source>
</evidence>
<reference evidence="7" key="1">
    <citation type="journal article" date="2013" name="Environ. Microbiol.">
        <title>Seasonally variable intestinal metagenomes of the red palm weevil (Rhynchophorus ferrugineus).</title>
        <authorList>
            <person name="Jia S."/>
            <person name="Zhang X."/>
            <person name="Zhang G."/>
            <person name="Yin A."/>
            <person name="Zhang S."/>
            <person name="Li F."/>
            <person name="Wang L."/>
            <person name="Zhao D."/>
            <person name="Yun Q."/>
            <person name="Tala"/>
            <person name="Wang J."/>
            <person name="Sun G."/>
            <person name="Baabdullah M."/>
            <person name="Yu X."/>
            <person name="Hu S."/>
            <person name="Al-Mssallem I.S."/>
            <person name="Yu J."/>
        </authorList>
    </citation>
    <scope>NUCLEOTIDE SEQUENCE</scope>
</reference>
<dbReference type="EC" id="3.2.1.51" evidence="2"/>
<protein>
    <recommendedName>
        <fullName evidence="2">alpha-L-fucosidase</fullName>
        <ecNumber evidence="2">3.2.1.51</ecNumber>
    </recommendedName>
</protein>
<dbReference type="GO" id="GO:0016139">
    <property type="term" value="P:glycoside catabolic process"/>
    <property type="evidence" value="ECO:0007669"/>
    <property type="project" value="TreeGrafter"/>
</dbReference>
<proteinExistence type="inferred from homology"/>
<name>A0A060CHT8_9BIFI</name>